<dbReference type="InterPro" id="IPR012808">
    <property type="entry name" value="CHP02453"/>
</dbReference>
<accession>A0ABM8C1C6</accession>
<proteinExistence type="predicted"/>
<protein>
    <submittedName>
        <fullName evidence="1">TIGR02453 family protein</fullName>
    </submittedName>
</protein>
<dbReference type="Pfam" id="PF09365">
    <property type="entry name" value="DUF2461"/>
    <property type="match status" value="1"/>
</dbReference>
<evidence type="ECO:0000313" key="2">
    <source>
        <dbReference type="Proteomes" id="UP001163336"/>
    </source>
</evidence>
<gene>
    <name evidence="1" type="ORF">MasN3_04580</name>
</gene>
<dbReference type="InterPro" id="IPR015996">
    <property type="entry name" value="UCP028451"/>
</dbReference>
<organism evidence="1 2">
    <name type="scientific">Massilia varians</name>
    <dbReference type="NCBI Taxonomy" id="457921"/>
    <lineage>
        <taxon>Bacteria</taxon>
        <taxon>Pseudomonadati</taxon>
        <taxon>Pseudomonadota</taxon>
        <taxon>Betaproteobacteria</taxon>
        <taxon>Burkholderiales</taxon>
        <taxon>Oxalobacteraceae</taxon>
        <taxon>Telluria group</taxon>
        <taxon>Massilia</taxon>
    </lineage>
</organism>
<evidence type="ECO:0000313" key="1">
    <source>
        <dbReference type="EMBL" id="BDT56964.1"/>
    </source>
</evidence>
<name>A0ABM8C1C6_9BURK</name>
<dbReference type="EMBL" id="AP026966">
    <property type="protein sequence ID" value="BDT56964.1"/>
    <property type="molecule type" value="Genomic_DNA"/>
</dbReference>
<dbReference type="RefSeq" id="WP_281911938.1">
    <property type="nucleotide sequence ID" value="NZ_AP026966.1"/>
</dbReference>
<dbReference type="PANTHER" id="PTHR36452:SF1">
    <property type="entry name" value="DUF2461 DOMAIN-CONTAINING PROTEIN"/>
    <property type="match status" value="1"/>
</dbReference>
<dbReference type="NCBIfam" id="TIGR02453">
    <property type="entry name" value="TIGR02453 family protein"/>
    <property type="match status" value="1"/>
</dbReference>
<dbReference type="PIRSF" id="PIRSF028451">
    <property type="entry name" value="UCP028451"/>
    <property type="match status" value="1"/>
</dbReference>
<sequence>MHLRDLTQFLSELSENNNRPWFLWNKPRYDILRAEFLQVVTELIGELGAFDKRVAGGDPRKALFRIHRDVRFAKDKRPYKTHFSAGIAPLNKRRPSAAGGPTYYFHIEADGKLLFGAGEYLPPAHRLKAIRQHVINDATGFSKMLKNKHLRATYGDLQFEDVLQRPPKGVDPNHPLVEYLKLKSYFVWVEVPLLFNAPELLVPQLASGMKDAFPLVTWLRSVPDEVPETREEEESSE</sequence>
<dbReference type="Proteomes" id="UP001163336">
    <property type="component" value="Chromosome"/>
</dbReference>
<reference evidence="1" key="1">
    <citation type="submission" date="2022-11" db="EMBL/GenBank/DDBJ databases">
        <title>Isolation and characterization of PLA-degrading bacterium Massilia sp. from Antarctic soil.</title>
        <authorList>
            <person name="Sato K."/>
            <person name="Gomez-Fuentes C."/>
            <person name="Ahmad S.A."/>
            <person name="Zulkharnain A."/>
        </authorList>
    </citation>
    <scope>NUCLEOTIDE SEQUENCE</scope>
    <source>
        <strain evidence="1">N-3</strain>
    </source>
</reference>
<dbReference type="PANTHER" id="PTHR36452">
    <property type="entry name" value="CHROMOSOME 12, WHOLE GENOME SHOTGUN SEQUENCE"/>
    <property type="match status" value="1"/>
</dbReference>
<keyword evidence="2" id="KW-1185">Reference proteome</keyword>